<gene>
    <name evidence="2" type="ORF">I2494_14420</name>
</gene>
<sequence length="191" mass="21683">MNTQLSVSSLPAITHNNQPVITTDLLAQLYGCKPKNISDNHINNCGRFVCGKHYFKLEKEDLISFKNKPDSVGLVGKNARHLILWTERGAARHAKMLETDQAWDVFEKLEDSYFQKRQEPTLSTRFLVSIENGRQTVMAVPEDACVMSVKGMAVKVATGEMYITSEELYSFITAAVDQLYRRNEYLMNKSV</sequence>
<dbReference type="InterPro" id="IPR018873">
    <property type="entry name" value="KilA-N_DNA-bd_domain"/>
</dbReference>
<keyword evidence="3" id="KW-1185">Reference proteome</keyword>
<evidence type="ECO:0000313" key="2">
    <source>
        <dbReference type="EMBL" id="MBK5144890.1"/>
    </source>
</evidence>
<comment type="caution">
    <text evidence="2">The sequence shown here is derived from an EMBL/GenBank/DDBJ whole genome shotgun (WGS) entry which is preliminary data.</text>
</comment>
<organism evidence="2 3">
    <name type="scientific">Limnobaculum allomyrinae</name>
    <dbReference type="NCBI Taxonomy" id="2791986"/>
    <lineage>
        <taxon>Bacteria</taxon>
        <taxon>Pseudomonadati</taxon>
        <taxon>Pseudomonadota</taxon>
        <taxon>Gammaproteobacteria</taxon>
        <taxon>Enterobacterales</taxon>
        <taxon>Budviciaceae</taxon>
        <taxon>Limnobaculum</taxon>
    </lineage>
</organism>
<dbReference type="Proteomes" id="UP001296921">
    <property type="component" value="Unassembled WGS sequence"/>
</dbReference>
<dbReference type="RefSeq" id="WP_218467443.1">
    <property type="nucleotide sequence ID" value="NZ_JADRCR010000007.1"/>
</dbReference>
<accession>A0ABS1IT08</accession>
<dbReference type="Pfam" id="PF10543">
    <property type="entry name" value="ORF6N"/>
    <property type="match status" value="1"/>
</dbReference>
<reference evidence="2 3" key="1">
    <citation type="submission" date="2020-11" db="EMBL/GenBank/DDBJ databases">
        <title>Insectihabitans protaetiae gen. nov. sp. nov. and Insectihabitans allomyrinae sp. nov., isolated from larvae of Protaetia brevitarsis seulensis and Allomyrina dichotoma, respectively.</title>
        <authorList>
            <person name="Lee S.D."/>
            <person name="Byeon Y.-S."/>
            <person name="Kim S.-M."/>
            <person name="Yang H.L."/>
            <person name="Kim I.S."/>
        </authorList>
    </citation>
    <scope>NUCLEOTIDE SEQUENCE [LARGE SCALE GENOMIC DNA]</scope>
    <source>
        <strain evidence="2 3">BWR-B9</strain>
    </source>
</reference>
<name>A0ABS1IT08_9GAMM</name>
<evidence type="ECO:0000313" key="3">
    <source>
        <dbReference type="Proteomes" id="UP001296921"/>
    </source>
</evidence>
<protein>
    <submittedName>
        <fullName evidence="2">ORF6N domain-containing protein</fullName>
    </submittedName>
</protein>
<proteinExistence type="predicted"/>
<dbReference type="EMBL" id="JADRCR010000007">
    <property type="protein sequence ID" value="MBK5144890.1"/>
    <property type="molecule type" value="Genomic_DNA"/>
</dbReference>
<evidence type="ECO:0000259" key="1">
    <source>
        <dbReference type="Pfam" id="PF10543"/>
    </source>
</evidence>
<feature type="domain" description="KilA-N DNA-binding" evidence="1">
    <location>
        <begin position="13"/>
        <end position="96"/>
    </location>
</feature>